<proteinExistence type="predicted"/>
<organism evidence="2 3">
    <name type="scientific">Caenimonas sedimenti</name>
    <dbReference type="NCBI Taxonomy" id="2596921"/>
    <lineage>
        <taxon>Bacteria</taxon>
        <taxon>Pseudomonadati</taxon>
        <taxon>Pseudomonadota</taxon>
        <taxon>Betaproteobacteria</taxon>
        <taxon>Burkholderiales</taxon>
        <taxon>Comamonadaceae</taxon>
        <taxon>Caenimonas</taxon>
    </lineage>
</organism>
<protein>
    <submittedName>
        <fullName evidence="2">GNAT family N-acetyltransferase</fullName>
    </submittedName>
</protein>
<dbReference type="CDD" id="cd02440">
    <property type="entry name" value="AdoMet_MTases"/>
    <property type="match status" value="1"/>
</dbReference>
<keyword evidence="2" id="KW-0808">Transferase</keyword>
<dbReference type="AlphaFoldDB" id="A0A562ZKV4"/>
<keyword evidence="3" id="KW-1185">Reference proteome</keyword>
<dbReference type="GO" id="GO:0016747">
    <property type="term" value="F:acyltransferase activity, transferring groups other than amino-acyl groups"/>
    <property type="evidence" value="ECO:0007669"/>
    <property type="project" value="InterPro"/>
</dbReference>
<dbReference type="Gene3D" id="3.40.50.150">
    <property type="entry name" value="Vaccinia Virus protein VP39"/>
    <property type="match status" value="1"/>
</dbReference>
<dbReference type="EMBL" id="VOBQ01000017">
    <property type="protein sequence ID" value="TWO68955.1"/>
    <property type="molecule type" value="Genomic_DNA"/>
</dbReference>
<dbReference type="Pfam" id="PF13649">
    <property type="entry name" value="Methyltransf_25"/>
    <property type="match status" value="1"/>
</dbReference>
<reference evidence="2 3" key="1">
    <citation type="submission" date="2019-07" db="EMBL/GenBank/DDBJ databases">
        <title>Caenimonas sedimenti sp. nov., isolated from activated sludge.</title>
        <authorList>
            <person name="Xu J."/>
        </authorList>
    </citation>
    <scope>NUCLEOTIDE SEQUENCE [LARGE SCALE GENOMIC DNA]</scope>
    <source>
        <strain evidence="2 3">HX-9-20</strain>
    </source>
</reference>
<dbReference type="InterPro" id="IPR029063">
    <property type="entry name" value="SAM-dependent_MTases_sf"/>
</dbReference>
<evidence type="ECO:0000313" key="3">
    <source>
        <dbReference type="Proteomes" id="UP000318199"/>
    </source>
</evidence>
<dbReference type="InterPro" id="IPR016181">
    <property type="entry name" value="Acyl_CoA_acyltransferase"/>
</dbReference>
<evidence type="ECO:0000259" key="1">
    <source>
        <dbReference type="PROSITE" id="PS51186"/>
    </source>
</evidence>
<name>A0A562ZKV4_9BURK</name>
<dbReference type="SUPFAM" id="SSF53335">
    <property type="entry name" value="S-adenosyl-L-methionine-dependent methyltransferases"/>
    <property type="match status" value="1"/>
</dbReference>
<comment type="caution">
    <text evidence="2">The sequence shown here is derived from an EMBL/GenBank/DDBJ whole genome shotgun (WGS) entry which is preliminary data.</text>
</comment>
<feature type="domain" description="N-acetyltransferase" evidence="1">
    <location>
        <begin position="26"/>
        <end position="175"/>
    </location>
</feature>
<sequence length="376" mass="40988">MAGGGGEAGVNDGSHGTGTVAAADRLALRPLAAADAERLLTWRNDPFIVARSLSRREVQPDEHRRWFTALLQRHDVLAWVVEVAGRPIGHARAEPQAQDWLLTIYLAQDATGHGWGVRAIELACQACAQSRPWSAVIAEVVPGNRAALSAFLRAGFQRCPDQDRPDALILTWRRVAGEEARTVAHYEALMSAHGDSFRALDWGSAAGQRLRFEVLAGVGDLANASVLDVGCGLAHFADWLDERGMAAGYTGLDLVPALLEGAARRRPDLRLVAGSILDPAVLAGEQFDYVFASGVFYTYSDGADDVLRQSVCRMWELARRGVAFNALSTHAPDREPGEYYADPETVLDFCRGLTPRAELVTGYHPRDFTVYLRREG</sequence>
<dbReference type="InterPro" id="IPR041698">
    <property type="entry name" value="Methyltransf_25"/>
</dbReference>
<dbReference type="OrthoDB" id="9800454at2"/>
<dbReference type="SUPFAM" id="SSF55729">
    <property type="entry name" value="Acyl-CoA N-acyltransferases (Nat)"/>
    <property type="match status" value="1"/>
</dbReference>
<dbReference type="InterPro" id="IPR000182">
    <property type="entry name" value="GNAT_dom"/>
</dbReference>
<gene>
    <name evidence="2" type="ORF">FN976_21420</name>
</gene>
<dbReference type="Gene3D" id="3.40.630.30">
    <property type="match status" value="1"/>
</dbReference>
<dbReference type="Pfam" id="PF13302">
    <property type="entry name" value="Acetyltransf_3"/>
    <property type="match status" value="1"/>
</dbReference>
<evidence type="ECO:0000313" key="2">
    <source>
        <dbReference type="EMBL" id="TWO68955.1"/>
    </source>
</evidence>
<accession>A0A562ZKV4</accession>
<dbReference type="Proteomes" id="UP000318199">
    <property type="component" value="Unassembled WGS sequence"/>
</dbReference>
<dbReference type="PROSITE" id="PS51186">
    <property type="entry name" value="GNAT"/>
    <property type="match status" value="1"/>
</dbReference>